<dbReference type="InterPro" id="IPR001867">
    <property type="entry name" value="OmpR/PhoB-type_DNA-bd"/>
</dbReference>
<keyword evidence="5" id="KW-0802">TPR repeat</keyword>
<comment type="caution">
    <text evidence="8">The sequence shown here is derived from an EMBL/GenBank/DDBJ whole genome shotgun (WGS) entry which is preliminary data.</text>
</comment>
<name>A0ABN2ENK2_9ACTN</name>
<feature type="domain" description="OmpR/PhoB-type" evidence="6">
    <location>
        <begin position="17"/>
        <end position="93"/>
    </location>
</feature>
<dbReference type="Proteomes" id="UP001500190">
    <property type="component" value="Unassembled WGS sequence"/>
</dbReference>
<proteinExistence type="inferred from homology"/>
<evidence type="ECO:0000313" key="8">
    <source>
        <dbReference type="EMBL" id="GAA1612921.1"/>
    </source>
</evidence>
<keyword evidence="4" id="KW-0804">Transcription</keyword>
<dbReference type="SUPFAM" id="SSF48452">
    <property type="entry name" value="TPR-like"/>
    <property type="match status" value="2"/>
</dbReference>
<dbReference type="PANTHER" id="PTHR35807:SF1">
    <property type="entry name" value="TRANSCRIPTIONAL REGULATOR REDD"/>
    <property type="match status" value="1"/>
</dbReference>
<dbReference type="Pfam" id="PF13424">
    <property type="entry name" value="TPR_12"/>
    <property type="match status" value="1"/>
</dbReference>
<feature type="domain" description="Bacterial transcriptional activator" evidence="7">
    <location>
        <begin position="100"/>
        <end position="244"/>
    </location>
</feature>
<evidence type="ECO:0000256" key="5">
    <source>
        <dbReference type="PROSITE-ProRule" id="PRU00339"/>
    </source>
</evidence>
<evidence type="ECO:0000259" key="6">
    <source>
        <dbReference type="SMART" id="SM00862"/>
    </source>
</evidence>
<dbReference type="SMART" id="SM01043">
    <property type="entry name" value="BTAD"/>
    <property type="match status" value="1"/>
</dbReference>
<dbReference type="Gene3D" id="1.10.10.10">
    <property type="entry name" value="Winged helix-like DNA-binding domain superfamily/Winged helix DNA-binding domain"/>
    <property type="match status" value="1"/>
</dbReference>
<dbReference type="InterPro" id="IPR036388">
    <property type="entry name" value="WH-like_DNA-bd_sf"/>
</dbReference>
<sequence length="449" mass="48670">MLFRVLGPVEIDGTDAVSYIRADKPRALLALLLVKANSWVGVGEIVDTVWSGRTPPVSAERNIGTYIWQLRRTLPPLGVDGQRIESRSKAYRIRVEAGELDSDRMQTLLTAGGDALAAGDAPTALRHLETAQSLWRGTPYEGLVTDQHQPEVTRLTELRWSVRERLADALIGTSRFADAVALCKSLTTEDPLRETNWARLVVAYRDAGRRADALAAYQKARAALVDVLGTEPGQELRKLQQELLTDVPEPPKEPKEPTGPDAYVRTVLEAAGALDGEHAAAARHWFTTRHVEFTSAVRKLLAEKDVANAWLLTSALHQFVETGGDVPDWAPLVSEVAAAARAGKDWYGELITRNILGSALTRSGRLTAARAEFTAALGIASVHDDRDAEGTVLVNLAMAEASGGARQQAAEYFRRALRLLPEGPIAAEARHALAELGEPEDPARATVAS</sequence>
<dbReference type="EMBL" id="BAAAND010000012">
    <property type="protein sequence ID" value="GAA1612921.1"/>
    <property type="molecule type" value="Genomic_DNA"/>
</dbReference>
<dbReference type="InterPro" id="IPR005158">
    <property type="entry name" value="BTAD"/>
</dbReference>
<dbReference type="InterPro" id="IPR011990">
    <property type="entry name" value="TPR-like_helical_dom_sf"/>
</dbReference>
<dbReference type="SUPFAM" id="SSF46894">
    <property type="entry name" value="C-terminal effector domain of the bipartite response regulators"/>
    <property type="match status" value="1"/>
</dbReference>
<feature type="repeat" description="TPR" evidence="5">
    <location>
        <begin position="390"/>
        <end position="423"/>
    </location>
</feature>
<dbReference type="CDD" id="cd15831">
    <property type="entry name" value="BTAD"/>
    <property type="match status" value="1"/>
</dbReference>
<organism evidence="8 9">
    <name type="scientific">Kribbella karoonensis</name>
    <dbReference type="NCBI Taxonomy" id="324851"/>
    <lineage>
        <taxon>Bacteria</taxon>
        <taxon>Bacillati</taxon>
        <taxon>Actinomycetota</taxon>
        <taxon>Actinomycetes</taxon>
        <taxon>Propionibacteriales</taxon>
        <taxon>Kribbellaceae</taxon>
        <taxon>Kribbella</taxon>
    </lineage>
</organism>
<dbReference type="PANTHER" id="PTHR35807">
    <property type="entry name" value="TRANSCRIPTIONAL REGULATOR REDD-RELATED"/>
    <property type="match status" value="1"/>
</dbReference>
<protein>
    <recommendedName>
        <fullName evidence="10">DNA-binding SARP family transcriptional activator</fullName>
    </recommendedName>
</protein>
<dbReference type="RefSeq" id="WP_344200629.1">
    <property type="nucleotide sequence ID" value="NZ_BAAAND010000012.1"/>
</dbReference>
<dbReference type="Pfam" id="PF03704">
    <property type="entry name" value="BTAD"/>
    <property type="match status" value="1"/>
</dbReference>
<dbReference type="SMART" id="SM00862">
    <property type="entry name" value="Trans_reg_C"/>
    <property type="match status" value="1"/>
</dbReference>
<evidence type="ECO:0000256" key="4">
    <source>
        <dbReference type="ARBA" id="ARBA00023163"/>
    </source>
</evidence>
<gene>
    <name evidence="8" type="ORF">GCM10009742_75160</name>
</gene>
<comment type="similarity">
    <text evidence="1">Belongs to the AfsR/DnrI/RedD regulatory family.</text>
</comment>
<dbReference type="InterPro" id="IPR051677">
    <property type="entry name" value="AfsR-DnrI-RedD_regulator"/>
</dbReference>
<reference evidence="8 9" key="1">
    <citation type="journal article" date="2019" name="Int. J. Syst. Evol. Microbiol.">
        <title>The Global Catalogue of Microorganisms (GCM) 10K type strain sequencing project: providing services to taxonomists for standard genome sequencing and annotation.</title>
        <authorList>
            <consortium name="The Broad Institute Genomics Platform"/>
            <consortium name="The Broad Institute Genome Sequencing Center for Infectious Disease"/>
            <person name="Wu L."/>
            <person name="Ma J."/>
        </authorList>
    </citation>
    <scope>NUCLEOTIDE SEQUENCE [LARGE SCALE GENOMIC DNA]</scope>
    <source>
        <strain evidence="8 9">JCM 14304</strain>
    </source>
</reference>
<evidence type="ECO:0000256" key="1">
    <source>
        <dbReference type="ARBA" id="ARBA00005820"/>
    </source>
</evidence>
<evidence type="ECO:0000256" key="2">
    <source>
        <dbReference type="ARBA" id="ARBA00023015"/>
    </source>
</evidence>
<accession>A0ABN2ENK2</accession>
<dbReference type="InterPro" id="IPR019734">
    <property type="entry name" value="TPR_rpt"/>
</dbReference>
<keyword evidence="3" id="KW-0238">DNA-binding</keyword>
<evidence type="ECO:0000256" key="3">
    <source>
        <dbReference type="ARBA" id="ARBA00023125"/>
    </source>
</evidence>
<dbReference type="Gene3D" id="1.25.40.10">
    <property type="entry name" value="Tetratricopeptide repeat domain"/>
    <property type="match status" value="2"/>
</dbReference>
<evidence type="ECO:0000313" key="9">
    <source>
        <dbReference type="Proteomes" id="UP001500190"/>
    </source>
</evidence>
<evidence type="ECO:0008006" key="10">
    <source>
        <dbReference type="Google" id="ProtNLM"/>
    </source>
</evidence>
<evidence type="ECO:0000259" key="7">
    <source>
        <dbReference type="SMART" id="SM01043"/>
    </source>
</evidence>
<dbReference type="InterPro" id="IPR016032">
    <property type="entry name" value="Sig_transdc_resp-reg_C-effctor"/>
</dbReference>
<keyword evidence="2" id="KW-0805">Transcription regulation</keyword>
<dbReference type="PROSITE" id="PS50005">
    <property type="entry name" value="TPR"/>
    <property type="match status" value="1"/>
</dbReference>
<keyword evidence="9" id="KW-1185">Reference proteome</keyword>